<feature type="compositionally biased region" description="Basic and acidic residues" evidence="1">
    <location>
        <begin position="448"/>
        <end position="466"/>
    </location>
</feature>
<dbReference type="OrthoDB" id="4363173at2759"/>
<feature type="compositionally biased region" description="Basic and acidic residues" evidence="1">
    <location>
        <begin position="572"/>
        <end position="585"/>
    </location>
</feature>
<reference evidence="2" key="1">
    <citation type="submission" date="2022-11" db="EMBL/GenBank/DDBJ databases">
        <authorList>
            <person name="Petersen C."/>
        </authorList>
    </citation>
    <scope>NUCLEOTIDE SEQUENCE</scope>
    <source>
        <strain evidence="2">IBT 21917</strain>
    </source>
</reference>
<comment type="caution">
    <text evidence="2">The sequence shown here is derived from an EMBL/GenBank/DDBJ whole genome shotgun (WGS) entry which is preliminary data.</text>
</comment>
<feature type="compositionally biased region" description="Low complexity" evidence="1">
    <location>
        <begin position="511"/>
        <end position="522"/>
    </location>
</feature>
<feature type="region of interest" description="Disordered" evidence="1">
    <location>
        <begin position="410"/>
        <end position="585"/>
    </location>
</feature>
<dbReference type="AlphaFoldDB" id="A0A9W9ILF2"/>
<organism evidence="2 3">
    <name type="scientific">Penicillium capsulatum</name>
    <dbReference type="NCBI Taxonomy" id="69766"/>
    <lineage>
        <taxon>Eukaryota</taxon>
        <taxon>Fungi</taxon>
        <taxon>Dikarya</taxon>
        <taxon>Ascomycota</taxon>
        <taxon>Pezizomycotina</taxon>
        <taxon>Eurotiomycetes</taxon>
        <taxon>Eurotiomycetidae</taxon>
        <taxon>Eurotiales</taxon>
        <taxon>Aspergillaceae</taxon>
        <taxon>Penicillium</taxon>
    </lineage>
</organism>
<feature type="compositionally biased region" description="Polar residues" evidence="1">
    <location>
        <begin position="494"/>
        <end position="503"/>
    </location>
</feature>
<sequence>LTSTSSDIDGQIERCHCRLREKIMPQIFERRLQAYTIAKQRRDAMFQSEPSGLSLPVVQRLHDLRAIEQALQQRDIWEQLPNVRSLIDAYRTKKLVWKDGLVTYWSRGSRIGKPKQFQWHEFEKINQDRDGHKGFWVEGVSIEGPASLNAFLMIPPYNPNWFTHMLKIHVRVPMGEFDQEPRPVVLDFLDDTGSQFMHLYEDDLDLIHHSAGRFAPGLGVINGSTAAGWLQLPTVELEARIYCDDGSPMAEWVKIQTTAQQGSAQSNGNHRLSGIWVRHILYTATAPDNQGQLMLSTGKSHLNTLPTVRPPLGMSTVTQTPARRFITASTDRSRGGGPEAMNTRFTCPAFPGTPPPERQSSPQKRQYLAAVEVSSPSRPRGADPIASSNDGDSDEDMMDVDDVKENRRLIVDHDGDDQQDEKDNEKSVKDESEDSEEESREENEEEDIKAMGDVKKATPDKIEKRHSAALRALTALKNPNHQSSDTDDEDRDSLASTEISEINSVAKGSRGNVVVGVTGNAGHEVEVKVDDDSSDSDSDASGLETTRSVDSSDSGSDGSDSEDSDASDSEGEEVKAEDGEKKQVL</sequence>
<evidence type="ECO:0000313" key="3">
    <source>
        <dbReference type="Proteomes" id="UP001146351"/>
    </source>
</evidence>
<feature type="compositionally biased region" description="Acidic residues" evidence="1">
    <location>
        <begin position="559"/>
        <end position="571"/>
    </location>
</feature>
<name>A0A9W9ILF2_9EURO</name>
<accession>A0A9W9ILF2</accession>
<reference evidence="2" key="2">
    <citation type="journal article" date="2023" name="IMA Fungus">
        <title>Comparative genomic study of the Penicillium genus elucidates a diverse pangenome and 15 lateral gene transfer events.</title>
        <authorList>
            <person name="Petersen C."/>
            <person name="Sorensen T."/>
            <person name="Nielsen M.R."/>
            <person name="Sondergaard T.E."/>
            <person name="Sorensen J.L."/>
            <person name="Fitzpatrick D.A."/>
            <person name="Frisvad J.C."/>
            <person name="Nielsen K.L."/>
        </authorList>
    </citation>
    <scope>NUCLEOTIDE SEQUENCE</scope>
    <source>
        <strain evidence="2">IBT 21917</strain>
    </source>
</reference>
<keyword evidence="3" id="KW-1185">Reference proteome</keyword>
<gene>
    <name evidence="2" type="ORF">N7492_002385</name>
</gene>
<proteinExistence type="predicted"/>
<protein>
    <submittedName>
        <fullName evidence="2">Uncharacterized protein</fullName>
    </submittedName>
</protein>
<evidence type="ECO:0000313" key="2">
    <source>
        <dbReference type="EMBL" id="KAJ5179175.1"/>
    </source>
</evidence>
<feature type="compositionally biased region" description="Basic and acidic residues" evidence="1">
    <location>
        <begin position="421"/>
        <end position="430"/>
    </location>
</feature>
<dbReference type="Proteomes" id="UP001146351">
    <property type="component" value="Unassembled WGS sequence"/>
</dbReference>
<feature type="region of interest" description="Disordered" evidence="1">
    <location>
        <begin position="328"/>
        <end position="398"/>
    </location>
</feature>
<feature type="non-terminal residue" evidence="2">
    <location>
        <position position="1"/>
    </location>
</feature>
<dbReference type="EMBL" id="JAPQKO010000002">
    <property type="protein sequence ID" value="KAJ5179175.1"/>
    <property type="molecule type" value="Genomic_DNA"/>
</dbReference>
<evidence type="ECO:0000256" key="1">
    <source>
        <dbReference type="SAM" id="MobiDB-lite"/>
    </source>
</evidence>
<feature type="compositionally biased region" description="Acidic residues" evidence="1">
    <location>
        <begin position="431"/>
        <end position="447"/>
    </location>
</feature>